<dbReference type="EMBL" id="GBEZ01018700">
    <property type="protein sequence ID" value="JAC67765.1"/>
    <property type="molecule type" value="Transcribed_RNA"/>
</dbReference>
<dbReference type="InterPro" id="IPR036278">
    <property type="entry name" value="Sialidase_sf"/>
</dbReference>
<accession>A0A061RAS5</accession>
<dbReference type="CDD" id="cd15482">
    <property type="entry name" value="Sialidase_non-viral"/>
    <property type="match status" value="1"/>
</dbReference>
<feature type="compositionally biased region" description="Polar residues" evidence="1">
    <location>
        <begin position="13"/>
        <end position="32"/>
    </location>
</feature>
<feature type="region of interest" description="Disordered" evidence="1">
    <location>
        <begin position="1"/>
        <end position="32"/>
    </location>
</feature>
<dbReference type="Pfam" id="PF13088">
    <property type="entry name" value="BNR_2"/>
    <property type="match status" value="1"/>
</dbReference>
<dbReference type="SUPFAM" id="SSF50939">
    <property type="entry name" value="Sialidases"/>
    <property type="match status" value="1"/>
</dbReference>
<dbReference type="InterPro" id="IPR011040">
    <property type="entry name" value="Sialidase"/>
</dbReference>
<dbReference type="PANTHER" id="PTHR43752:SF2">
    <property type="entry name" value="BNR_ASP-BOX REPEAT FAMILY PROTEIN"/>
    <property type="match status" value="1"/>
</dbReference>
<reference evidence="3" key="1">
    <citation type="submission" date="2014-05" db="EMBL/GenBank/DDBJ databases">
        <title>The transcriptome of the halophilic microalga Tetraselmis sp. GSL018 isolated from the Great Salt Lake, Utah.</title>
        <authorList>
            <person name="Jinkerson R.E."/>
            <person name="D'Adamo S."/>
            <person name="Posewitz M.C."/>
        </authorList>
    </citation>
    <scope>NUCLEOTIDE SEQUENCE</scope>
    <source>
        <strain evidence="3">GSL018</strain>
    </source>
</reference>
<proteinExistence type="predicted"/>
<evidence type="ECO:0000259" key="2">
    <source>
        <dbReference type="Pfam" id="PF13088"/>
    </source>
</evidence>
<gene>
    <name evidence="3" type="ORF">TSPGSL018_10290</name>
</gene>
<name>A0A061RAS5_9CHLO</name>
<dbReference type="Gene3D" id="2.120.10.10">
    <property type="match status" value="1"/>
</dbReference>
<dbReference type="AlphaFoldDB" id="A0A061RAS5"/>
<dbReference type="PANTHER" id="PTHR43752">
    <property type="entry name" value="BNR/ASP-BOX REPEAT FAMILY PROTEIN"/>
    <property type="match status" value="1"/>
</dbReference>
<sequence length="234" mass="26267">MYHTPKGAGHMPSQWSALRTTSDGGQTWSGETNMAARGTGLVQPSVVRLTGPSGEEPSLRLAAFFRSRQMDNVWRSESHDDGATWSAPSRTPLPNCNKAVQALRLRSGALAIVFNNNRGESVRVKPRAGLFVDSKMHPLSIGLSYDDGITWPYVRDLEPDFDNRLEYSYPSIVQTEDGEIHVTYTWSKGRRRVAIRYVRFDEEWIKGTWDWGATRGVYHPPSLQGGTEARRRSA</sequence>
<organism evidence="3">
    <name type="scientific">Tetraselmis sp. GSL018</name>
    <dbReference type="NCBI Taxonomy" id="582737"/>
    <lineage>
        <taxon>Eukaryota</taxon>
        <taxon>Viridiplantae</taxon>
        <taxon>Chlorophyta</taxon>
        <taxon>core chlorophytes</taxon>
        <taxon>Chlorodendrophyceae</taxon>
        <taxon>Chlorodendrales</taxon>
        <taxon>Chlorodendraceae</taxon>
        <taxon>Tetraselmis</taxon>
    </lineage>
</organism>
<evidence type="ECO:0000313" key="3">
    <source>
        <dbReference type="EMBL" id="JAC67765.1"/>
    </source>
</evidence>
<feature type="domain" description="Sialidase" evidence="2">
    <location>
        <begin position="10"/>
        <end position="182"/>
    </location>
</feature>
<protein>
    <submittedName>
        <fullName evidence="3">Bnr repeat-like domain protein</fullName>
    </submittedName>
</protein>
<evidence type="ECO:0000256" key="1">
    <source>
        <dbReference type="SAM" id="MobiDB-lite"/>
    </source>
</evidence>